<proteinExistence type="predicted"/>
<feature type="region of interest" description="Disordered" evidence="1">
    <location>
        <begin position="156"/>
        <end position="180"/>
    </location>
</feature>
<feature type="compositionally biased region" description="Low complexity" evidence="1">
    <location>
        <begin position="285"/>
        <end position="297"/>
    </location>
</feature>
<sequence>MGAVLSHVEAVSRQAILGSDGLPETAGGSFPASIPDQFLRGAVHGIALAYLCEIVDSYNPGRYLHSLDAGYLKVPMINKTLVGGPAFNYAAPKLWNSLPLTVKNAPLDDTDLRWSGGSSTAQEQRGHKFNPSLTHSQVLTHWGGWRYKCTQAKEWGKSSNSHSRDYKDHKGKAEGQHTTYHVSRGRDLFPPSLLSILFSLPWSVPTGAKLNLEPAAVRGGCHSDDITPQAKEAMETERLLAPPPLEPGWLSSWHSKVSSGPRASQTASSVVPPGKPRITRRSPEPDASSAPPCSSAPLEARSKVSRTGSHSEPICTEVPHTCVGGVMIMEDVSCMSHCRRAKQSMVELTHLPAIPHKELLTQLVNKDALGFFLFGKDGNHVSQPVWVAGRDRNVENKIVEEANLRQYGYEDR</sequence>
<dbReference type="Proteomes" id="UP000034805">
    <property type="component" value="Unassembled WGS sequence"/>
</dbReference>
<protein>
    <submittedName>
        <fullName evidence="2">Uncharacterized protein</fullName>
    </submittedName>
</protein>
<comment type="caution">
    <text evidence="2">The sequence shown here is derived from an EMBL/GenBank/DDBJ whole genome shotgun (WGS) entry which is preliminary data.</text>
</comment>
<dbReference type="STRING" id="113540.ENSSFOP00015047925"/>
<dbReference type="AlphaFoldDB" id="A0A0P7X5Z6"/>
<feature type="compositionally biased region" description="Polar residues" evidence="1">
    <location>
        <begin position="252"/>
        <end position="269"/>
    </location>
</feature>
<evidence type="ECO:0000313" key="2">
    <source>
        <dbReference type="EMBL" id="KPP72318.1"/>
    </source>
</evidence>
<feature type="region of interest" description="Disordered" evidence="1">
    <location>
        <begin position="250"/>
        <end position="316"/>
    </location>
</feature>
<feature type="compositionally biased region" description="Basic and acidic residues" evidence="1">
    <location>
        <begin position="162"/>
        <end position="175"/>
    </location>
</feature>
<organism evidence="2 3">
    <name type="scientific">Scleropages formosus</name>
    <name type="common">Asian bonytongue</name>
    <name type="synonym">Osteoglossum formosum</name>
    <dbReference type="NCBI Taxonomy" id="113540"/>
    <lineage>
        <taxon>Eukaryota</taxon>
        <taxon>Metazoa</taxon>
        <taxon>Chordata</taxon>
        <taxon>Craniata</taxon>
        <taxon>Vertebrata</taxon>
        <taxon>Euteleostomi</taxon>
        <taxon>Actinopterygii</taxon>
        <taxon>Neopterygii</taxon>
        <taxon>Teleostei</taxon>
        <taxon>Osteoglossocephala</taxon>
        <taxon>Osteoglossomorpha</taxon>
        <taxon>Osteoglossiformes</taxon>
        <taxon>Osteoglossidae</taxon>
        <taxon>Scleropages</taxon>
    </lineage>
</organism>
<evidence type="ECO:0000256" key="1">
    <source>
        <dbReference type="SAM" id="MobiDB-lite"/>
    </source>
</evidence>
<dbReference type="EMBL" id="JARO02002588">
    <property type="protein sequence ID" value="KPP72318.1"/>
    <property type="molecule type" value="Genomic_DNA"/>
</dbReference>
<accession>A0A0P7X5Z6</accession>
<gene>
    <name evidence="2" type="ORF">Z043_108691</name>
</gene>
<evidence type="ECO:0000313" key="3">
    <source>
        <dbReference type="Proteomes" id="UP000034805"/>
    </source>
</evidence>
<name>A0A0P7X5Z6_SCLFO</name>
<reference evidence="2 3" key="1">
    <citation type="submission" date="2015-08" db="EMBL/GenBank/DDBJ databases">
        <title>The genome of the Asian arowana (Scleropages formosus).</title>
        <authorList>
            <person name="Tan M.H."/>
            <person name="Gan H.M."/>
            <person name="Croft L.J."/>
            <person name="Austin C.M."/>
        </authorList>
    </citation>
    <scope>NUCLEOTIDE SEQUENCE [LARGE SCALE GENOMIC DNA]</scope>
    <source>
        <strain evidence="2">Aro1</strain>
    </source>
</reference>